<dbReference type="EMBL" id="BAAAND010000006">
    <property type="protein sequence ID" value="GAA1589576.1"/>
    <property type="molecule type" value="Genomic_DNA"/>
</dbReference>
<organism evidence="3 4">
    <name type="scientific">Kribbella karoonensis</name>
    <dbReference type="NCBI Taxonomy" id="324851"/>
    <lineage>
        <taxon>Bacteria</taxon>
        <taxon>Bacillati</taxon>
        <taxon>Actinomycetota</taxon>
        <taxon>Actinomycetes</taxon>
        <taxon>Propionibacteriales</taxon>
        <taxon>Kribbellaceae</taxon>
        <taxon>Kribbella</taxon>
    </lineage>
</organism>
<evidence type="ECO:0000259" key="2">
    <source>
        <dbReference type="Pfam" id="PF13205"/>
    </source>
</evidence>
<dbReference type="Gene3D" id="2.60.40.10">
    <property type="entry name" value="Immunoglobulins"/>
    <property type="match status" value="1"/>
</dbReference>
<dbReference type="Pfam" id="PF13205">
    <property type="entry name" value="Big_5"/>
    <property type="match status" value="1"/>
</dbReference>
<feature type="domain" description="SbsA Ig-like" evidence="2">
    <location>
        <begin position="145"/>
        <end position="257"/>
    </location>
</feature>
<protein>
    <recommendedName>
        <fullName evidence="2">SbsA Ig-like domain-containing protein</fullName>
    </recommendedName>
</protein>
<proteinExistence type="predicted"/>
<evidence type="ECO:0000313" key="3">
    <source>
        <dbReference type="EMBL" id="GAA1589576.1"/>
    </source>
</evidence>
<dbReference type="InterPro" id="IPR032812">
    <property type="entry name" value="SbsA_Ig"/>
</dbReference>
<comment type="caution">
    <text evidence="3">The sequence shown here is derived from an EMBL/GenBank/DDBJ whole genome shotgun (WGS) entry which is preliminary data.</text>
</comment>
<name>A0ABN2DZ39_9ACTN</name>
<gene>
    <name evidence="3" type="ORF">GCM10009742_40120</name>
</gene>
<dbReference type="Gene3D" id="2.60.120.380">
    <property type="match status" value="1"/>
</dbReference>
<dbReference type="Proteomes" id="UP001500190">
    <property type="component" value="Unassembled WGS sequence"/>
</dbReference>
<keyword evidence="1" id="KW-0732">Signal</keyword>
<evidence type="ECO:0000313" key="4">
    <source>
        <dbReference type="Proteomes" id="UP001500190"/>
    </source>
</evidence>
<keyword evidence="4" id="KW-1185">Reference proteome</keyword>
<dbReference type="InterPro" id="IPR013783">
    <property type="entry name" value="Ig-like_fold"/>
</dbReference>
<sequence length="545" mass="57049">MNAADGNDQPVRATAISTVPASVTGTIGVEGDVDWYHVTATGVLSILLTGPEYDCAFSSNFASHLDVYDRNLQPLAHAVFPYPTTQIDPLTGCPQPVPLTVFRDVPSTSGGIYVAVRNDNGSRDTRPYALKINNANLADQPEGTAYPVMDVQPAEQASNVALSAKPTVTFARPVVADSVNATTVRLLNGKTGATVPATVAYDAATGQAVVSPAWPPSPANPSTPATLLDNTPYRLQVSGVQEADGTAMAPFTSTFSTTDAAPPQVAPFDALGAYLAANLSWTIHPTTDLDQVVVRRNAGSTVPTPTTGTLVYSGTGSAVKDTGLAQGVTYTYAVWARDRAGKYSLPNVKRLLGMKSGISTTSTLISYGGTITLRGSTLRIDNKAYYGLPVNVYVRPKNASKFTLLASLKTSVSGTVAVAAKPAVSSVYMLTFPGNAELMGTRTADITVQVRPTISAVLSPASIRLGQASAFSGYVGPAHAGQAVYLQQYGSKMWKSIASVKLSTSGKYAFGIKPAVRGQIAYRVWFPGDADHGQVFTGNKILTIG</sequence>
<dbReference type="Gene3D" id="2.60.40.1220">
    <property type="match status" value="1"/>
</dbReference>
<reference evidence="3 4" key="1">
    <citation type="journal article" date="2019" name="Int. J. Syst. Evol. Microbiol.">
        <title>The Global Catalogue of Microorganisms (GCM) 10K type strain sequencing project: providing services to taxonomists for standard genome sequencing and annotation.</title>
        <authorList>
            <consortium name="The Broad Institute Genomics Platform"/>
            <consortium name="The Broad Institute Genome Sequencing Center for Infectious Disease"/>
            <person name="Wu L."/>
            <person name="Ma J."/>
        </authorList>
    </citation>
    <scope>NUCLEOTIDE SEQUENCE [LARGE SCALE GENOMIC DNA]</scope>
    <source>
        <strain evidence="3 4">JCM 14304</strain>
    </source>
</reference>
<accession>A0ABN2DZ39</accession>
<evidence type="ECO:0000256" key="1">
    <source>
        <dbReference type="ARBA" id="ARBA00022729"/>
    </source>
</evidence>
<dbReference type="InterPro" id="IPR014755">
    <property type="entry name" value="Cu-Rt/internalin_Ig-like"/>
</dbReference>